<organism evidence="1 2">
    <name type="scientific">Streptomyces flaveolus</name>
    <dbReference type="NCBI Taxonomy" id="67297"/>
    <lineage>
        <taxon>Bacteria</taxon>
        <taxon>Bacillati</taxon>
        <taxon>Actinomycetota</taxon>
        <taxon>Actinomycetes</taxon>
        <taxon>Kitasatosporales</taxon>
        <taxon>Streptomycetaceae</taxon>
        <taxon>Streptomyces</taxon>
    </lineage>
</organism>
<accession>A0ABV1VJE5</accession>
<gene>
    <name evidence="1" type="ORF">ABT322_23395</name>
</gene>
<dbReference type="Proteomes" id="UP001490330">
    <property type="component" value="Unassembled WGS sequence"/>
</dbReference>
<evidence type="ECO:0000313" key="2">
    <source>
        <dbReference type="Proteomes" id="UP001490330"/>
    </source>
</evidence>
<dbReference type="RefSeq" id="WP_350718719.1">
    <property type="nucleotide sequence ID" value="NZ_JBEPCO010000011.1"/>
</dbReference>
<proteinExistence type="predicted"/>
<keyword evidence="2" id="KW-1185">Reference proteome</keyword>
<dbReference type="EMBL" id="JBEPCV010000024">
    <property type="protein sequence ID" value="MER6906630.1"/>
    <property type="molecule type" value="Genomic_DNA"/>
</dbReference>
<reference evidence="1 2" key="1">
    <citation type="submission" date="2024-06" db="EMBL/GenBank/DDBJ databases">
        <title>The Natural Products Discovery Center: Release of the First 8490 Sequenced Strains for Exploring Actinobacteria Biosynthetic Diversity.</title>
        <authorList>
            <person name="Kalkreuter E."/>
            <person name="Kautsar S.A."/>
            <person name="Yang D."/>
            <person name="Bader C.D."/>
            <person name="Teijaro C.N."/>
            <person name="Fluegel L."/>
            <person name="Davis C.M."/>
            <person name="Simpson J.R."/>
            <person name="Lauterbach L."/>
            <person name="Steele A.D."/>
            <person name="Gui C."/>
            <person name="Meng S."/>
            <person name="Li G."/>
            <person name="Viehrig K."/>
            <person name="Ye F."/>
            <person name="Su P."/>
            <person name="Kiefer A.F."/>
            <person name="Nichols A."/>
            <person name="Cepeda A.J."/>
            <person name="Yan W."/>
            <person name="Fan B."/>
            <person name="Jiang Y."/>
            <person name="Adhikari A."/>
            <person name="Zheng C.-J."/>
            <person name="Schuster L."/>
            <person name="Cowan T.M."/>
            <person name="Smanski M.J."/>
            <person name="Chevrette M.G."/>
            <person name="De Carvalho L.P.S."/>
            <person name="Shen B."/>
        </authorList>
    </citation>
    <scope>NUCLEOTIDE SEQUENCE [LARGE SCALE GENOMIC DNA]</scope>
    <source>
        <strain evidence="1 2">NPDC000632</strain>
    </source>
</reference>
<comment type="caution">
    <text evidence="1">The sequence shown here is derived from an EMBL/GenBank/DDBJ whole genome shotgun (WGS) entry which is preliminary data.</text>
</comment>
<evidence type="ECO:0000313" key="1">
    <source>
        <dbReference type="EMBL" id="MER6906630.1"/>
    </source>
</evidence>
<protein>
    <submittedName>
        <fullName evidence="1">Uncharacterized protein</fullName>
    </submittedName>
</protein>
<sequence length="49" mass="5103">MITDDTALAGFDIAVITVPIPLRGGVPNLTYVETCAPEPWTVSRGACVA</sequence>
<name>A0ABV1VJE5_9ACTN</name>